<dbReference type="InterPro" id="IPR053146">
    <property type="entry name" value="QDO-like"/>
</dbReference>
<dbReference type="InterPro" id="IPR014710">
    <property type="entry name" value="RmlC-like_jellyroll"/>
</dbReference>
<organism evidence="2">
    <name type="scientific">metagenome</name>
    <dbReference type="NCBI Taxonomy" id="256318"/>
    <lineage>
        <taxon>unclassified sequences</taxon>
        <taxon>metagenomes</taxon>
    </lineage>
</organism>
<evidence type="ECO:0000313" key="2">
    <source>
        <dbReference type="EMBL" id="CUR59104.1"/>
    </source>
</evidence>
<name>A0A2P2CAT0_9ZZZZ</name>
<proteinExistence type="predicted"/>
<feature type="domain" description="Cupin type-2" evidence="1">
    <location>
        <begin position="44"/>
        <end position="104"/>
    </location>
</feature>
<dbReference type="AlphaFoldDB" id="A0A2P2CAT0"/>
<gene>
    <name evidence="2" type="ORF">NOCA2570027</name>
</gene>
<dbReference type="PANTHER" id="PTHR36440:SF1">
    <property type="entry name" value="PUTATIVE (AFU_ORTHOLOGUE AFUA_8G07350)-RELATED"/>
    <property type="match status" value="1"/>
</dbReference>
<dbReference type="InterPro" id="IPR013096">
    <property type="entry name" value="Cupin_2"/>
</dbReference>
<accession>A0A2P2CAT0</accession>
<evidence type="ECO:0000259" key="1">
    <source>
        <dbReference type="Pfam" id="PF07883"/>
    </source>
</evidence>
<dbReference type="Pfam" id="PF07883">
    <property type="entry name" value="Cupin_2"/>
    <property type="match status" value="1"/>
</dbReference>
<sequence length="155" mass="16578">MDRGFIVLPDQGRLLDLGTFQAVVLADGSDSSGDLTVLQTQNEPPGFGPPLHRHRDAAEAFFVLEGEYLMFLDGEQQRCPPGTFVFVPRDVPHTFKVSSAGPGKKLNLFTPAAMVGFFEDLAAAEASGTATPAVLDEIAGRNRMEVLGAVPDGYL</sequence>
<dbReference type="SUPFAM" id="SSF51182">
    <property type="entry name" value="RmlC-like cupins"/>
    <property type="match status" value="1"/>
</dbReference>
<dbReference type="PANTHER" id="PTHR36440">
    <property type="entry name" value="PUTATIVE (AFU_ORTHOLOGUE AFUA_8G07350)-RELATED"/>
    <property type="match status" value="1"/>
</dbReference>
<reference evidence="2" key="1">
    <citation type="submission" date="2015-08" db="EMBL/GenBank/DDBJ databases">
        <authorList>
            <person name="Babu N.S."/>
            <person name="Beckwith C.J."/>
            <person name="Beseler K.G."/>
            <person name="Brison A."/>
            <person name="Carone J.V."/>
            <person name="Caskin T.P."/>
            <person name="Diamond M."/>
            <person name="Durham M.E."/>
            <person name="Foxe J.M."/>
            <person name="Go M."/>
            <person name="Henderson B.A."/>
            <person name="Jones I.B."/>
            <person name="McGettigan J.A."/>
            <person name="Micheletti S.J."/>
            <person name="Nasrallah M.E."/>
            <person name="Ortiz D."/>
            <person name="Piller C.R."/>
            <person name="Privatt S.R."/>
            <person name="Schneider S.L."/>
            <person name="Sharp S."/>
            <person name="Smith T.C."/>
            <person name="Stanton J.D."/>
            <person name="Ullery H.E."/>
            <person name="Wilson R.J."/>
            <person name="Serrano M.G."/>
            <person name="Buck G."/>
            <person name="Lee V."/>
            <person name="Wang Y."/>
            <person name="Carvalho R."/>
            <person name="Voegtly L."/>
            <person name="Shi R."/>
            <person name="Duckworth R."/>
            <person name="Johnson A."/>
            <person name="Loviza R."/>
            <person name="Walstead R."/>
            <person name="Shah Z."/>
            <person name="Kiflezghi M."/>
            <person name="Wade K."/>
            <person name="Ball S.L."/>
            <person name="Bradley K.W."/>
            <person name="Asai D.J."/>
            <person name="Bowman C.A."/>
            <person name="Russell D.A."/>
            <person name="Pope W.H."/>
            <person name="Jacobs-Sera D."/>
            <person name="Hendrix R.W."/>
            <person name="Hatfull G.F."/>
        </authorList>
    </citation>
    <scope>NUCLEOTIDE SEQUENCE</scope>
</reference>
<dbReference type="EMBL" id="CZKA01000053">
    <property type="protein sequence ID" value="CUR59104.1"/>
    <property type="molecule type" value="Genomic_DNA"/>
</dbReference>
<dbReference type="InterPro" id="IPR011051">
    <property type="entry name" value="RmlC_Cupin_sf"/>
</dbReference>
<protein>
    <submittedName>
        <fullName evidence="2">Putative Cupin 2, conserved barrel domain protein</fullName>
    </submittedName>
</protein>
<dbReference type="Gene3D" id="2.60.120.10">
    <property type="entry name" value="Jelly Rolls"/>
    <property type="match status" value="1"/>
</dbReference>